<dbReference type="PANTHER" id="PTHR23077">
    <property type="entry name" value="AAA-FAMILY ATPASE"/>
    <property type="match status" value="1"/>
</dbReference>
<keyword evidence="2" id="KW-0150">Chloroplast</keyword>
<proteinExistence type="predicted"/>
<feature type="region of interest" description="Disordered" evidence="1">
    <location>
        <begin position="753"/>
        <end position="776"/>
    </location>
</feature>
<reference evidence="2" key="1">
    <citation type="journal article" date="2023" name="Plant Ecol Evol">
        <title>Johansenicoccus eremophilus, gen. et sp. nov., a novel evolutionary lineage in Chlorophyceae with unusual genomic features.</title>
        <authorList>
            <person name="Fucikova K."/>
            <person name="Taylor M."/>
            <person name="Lewis L.A."/>
            <person name="Niece B.K."/>
            <person name="Isaac A.S."/>
            <person name="Pietrasiak N."/>
        </authorList>
    </citation>
    <scope>NUCLEOTIDE SEQUENCE</scope>
    <source>
        <strain evidence="2">WJT24VFNP31</strain>
    </source>
</reference>
<dbReference type="SUPFAM" id="SSF52540">
    <property type="entry name" value="P-loop containing nucleoside triphosphate hydrolases"/>
    <property type="match status" value="1"/>
</dbReference>
<dbReference type="InterPro" id="IPR027417">
    <property type="entry name" value="P-loop_NTPase"/>
</dbReference>
<dbReference type="EMBL" id="OQ849777">
    <property type="protein sequence ID" value="WLG71283.1"/>
    <property type="molecule type" value="Genomic_DNA"/>
</dbReference>
<name>A0AA49QYH8_9CHLO</name>
<protein>
    <submittedName>
        <fullName evidence="2">Cell division protein</fullName>
    </submittedName>
</protein>
<feature type="region of interest" description="Disordered" evidence="1">
    <location>
        <begin position="2998"/>
        <end position="3020"/>
    </location>
</feature>
<sequence length="3314" mass="377018">MQNPQYFYIKSIEKKKKKTLSPLGTRATATYGQFLRMKKAPRLLVNINKKNSETVLQSLFFYIDGTYLQSLFFLSPKNKQISLPQTNLFWSANIGPNFSRPCELLSDQTQSLKTKKTFVPVLSRWLLPFLGLTSLTLSRPMLQCSNSAKFLYTTSFSPVPLKIDTNSPENAHEYIQSFAIAKTKANLQALLLSQKRQDAKVKNKPKNIYFTAASLLDFNTQNYKQNNKSRHFFLPNSFCPNEDSFAFAQVKGGKETQGTVNKQIFEEVHVALPPSLLLKQKELNLAYKNLNKKHSTKQNFFSRLEKILVTQTLDTATVATALPIGEVAVAKVWKGPEGNEVSKKVQLYDAMHHEWMECSNTPMLQNNESPLGSPKVTEEVTERQKTARVAAGHKKTQKDIFKMYGIQKLEAYKIKKTLLTLFKIKNSLTKNPSALSVLTTADLSLESTDPVVLYTPIKNTLKIESDIPFKTNEETAVLLNDSLNKNLSATKLTVSPKVTSILQKAQKYNVNRAGTFTFALSKFSPIDALTNFRCRFCPRPLKLTLQQNSQSIKKAPFLPQLLLPKRQQRSQGSFPVATLAVTQELGYCENNSGKSLNLTKKLVKTNLTPVSKASQKLLRAYLSLKKNQINHHDVRADYKTISVGRARAKINVSSLLLETKSLMTKEIAAVKQTKKLCLPLSSPSQCQKNKNTKVFNLRVSPSEFFKRAHVWSNANSDKLQQDLYVPSLSQKESAFNNSGNRFVKESFISKLKEKQKKRRAKKQRRNTRTRKKRKRFYPRPSLASFKTNLSFLTRRRAMISFNSAQYNVQSYGLFCYPVATLAQQQELGKSDRTLKCLSNSDPFKIAYSNRGEGKRAPNSCVTARVATGNSLLLSSPCPPRGQEQGDGIFHVIPQSLGQKLKLKSRVFEKDNSGVKLVQPLSFAVVNKTVKSSSVLANNSLYKISPSTFKKLKEAASTSNRVRSNLKVYLQSLRHDLLNVRHIVKQMHLILKAQELSLYLFGFDLTKTNSDLIQLPASNLSQQSLYVQSCRFCDSKRSGLFPVATLAVTQELGYSDFCCPFAVAKATGKSDRSNSKLNLQNNFKLLLPQNRQPKQKEKNLYKGYVFAHKDAVFEKLTSLRLKTTGENLFKFNYGLKTKLPTKYRQRYKNHTIDVELKPNPYERNKKARVSVNLTDRLGLSKTFENLKNKGEPFPKYRTMWALRQTNVLSSPFARLQASGAKNNASKDHVFDSFSTTIENRYADSTNLNFPNNEKIRERSKSSKIKKLWKSKENLFFKKDSSKIFPGQQDLNIFAPHFAATLDSSKSKAKTVPEAKVPSASIVSKVKIGEKYGKSKFTEKMQRLTHLSLTKSIFRLKKRTPKHSLNFWWSYRLANFNFFDFGLSEYNVSSDTQTILSPFYYLNESTDAFAQSKVKSIEGKHFVLNSFKLMCTYICIHVGLFLTLLTFPEVRSLLLLQSLLLYKFLKTFGLISTTVADFILSKSSTLLFPGAGVPLGDKATAKGLSESKRQKNLFLSFYGRSTGQKRNLHFLNTLKTYPLTLRSENKSKNFRRYALTQAILKKSANIRAAEDKSKNSASLKFFSLVQKSSLVQKNKLNSVYQSLLLPSRYVLNLKKTLAVLKATGTALFLPTQLSPKRFWFKEGNRRKQRLVGQTDYLIKSQSFLYTKNSTLQAFPVFLKPDSDGTYKDSTMSNSNLSQYSLYAQSPELNLNRLNSSARTEDNINSVGVIKGDNFATAKSTSSKTLKKKASQSIRLSGVKLVTFGDTLSQYIQYSFDYSILIYRQKNLFLSILFKRLFLLTVSLTQNLTKPFYLFLQNPAELTVEWLGETFLIEWSADPIAFVPDSFDLRIFKSFQKISRTLKIFGPSFFLIERYAVRAFFEAYYATLTLPDKDLLTRYSKGFVFWELCFSTEQKRRNAFTRNAFTTKQLKKGSSLRLGKENKNKFKTLDSTKVTTDFITQLTNLNAEKREEFLTDYYTYSLPLTLELEKENLKFSPDSNAPTAVKWNKNLNKTKFLREEKFLLQCLNSQKTPAITITGAIEKMEHSINYCFRNSERPPFLKFFDLYTNWKPQEADLFFELSTPRSFRFLPQMDGSFSNQSAEWSATVGPIVCQLLSGTFALNVSKNVLIIGPPGENSRTFVQALAGETETKLIVDYAQRYALIRRGVPLGMKLLRSVFESIPLHVPSIFLIRDIHVIGERRSSLGFGSDCFTGKSEETEEAHELDIEMYGKIRKTLTLYKKPYKGDFSSLIPSNFFSFEYFLGINPRRTRRKGRTPTHPMGTKIRDISRSSFSAHSDGNQMSSGLNMSLSKTSLRSKLDIYSSTNRPALGNSLSLHIKNDKKLKPKKVVQTLPWLANLASAGTMSKPSYSIRVKVALLSSRTLSNLSAKLDMITDLLVIIDGVRAHRGFAVFATTHVPSILDPALRRPGRFGETVKYPSASKQKLFGRDKGSLADRWSFAQISVHQLHKTFDLFDWTVLLTGIPDAYLHNYSLSIKKAYGFTLASAPEATFGDGAVTSYSSDGTYKYSTGAFAKAKEASPQSYGQTKDLIRAKGEHSHSGNWSISPKLINSLRLNKSLLNQPILNEDKEKRISLISLVDKYNSIAGKKPFEVSSLNKVYLEDARIDLKKKKLNDSMFGVNFAQKKKKDLILTGMAFCSRKNDRYSRACTNLCVQSYRRAGVSLIHAIKTKSSLSFVLKTLEEDKFLSSVMLSPRLFDGTYKYRKGLLTQKGTFRDKKDSVLRFPKVTTRSEVPFAMVNKNGAEAKVKIDYSAIDIKVQGKYKDFSNDSLSNMNHCLLTSLSIAEKSEVFALSDAKLPYVQKKYLAEKPKQGKNKKNCFSYNSLSFGSNHLKLSSSLNESLQYQNNIFVPDRPSVSANDDGMHYVMHHERNAPMHHQISRNLRCRETDSKNLVCTRLLSFNNKVKRREVQSPPVSSALNPTRLFENLKRTEKVFRNQFKENSENFISKAERKQKNSLMRNLSSRLNLSQSTPQKSVAFKNTHLNGSDASSSLSNSEGSVGNNKKARENMANLNVTFLKNISYPTNTLENFRSKFLERQRFYFTNQWWSGQLNEQSTEKTFSSDIDWRYVSIPFRLGEQKRQVPLRYGLLLSQNRQEEERKNKTNESPLLLTEQQKKLTSFAQINSILPTIDFPDSEKYSNPRERRWLRRSGFCTFFDRFGALEHSIYPIAFTMPEADSASFNPSLSVSLCPPRKQERQETFGPLAIVAKNGTDAKVKISKNFNERILQTEVWSQSKKQSVIFQKVKQSRSIQRQKQKDSFLNLNLNREAFDYLTELILRRGSIKEIDLLVFFSKYSI</sequence>
<dbReference type="GO" id="GO:0051301">
    <property type="term" value="P:cell division"/>
    <property type="evidence" value="ECO:0007669"/>
    <property type="project" value="UniProtKB-KW"/>
</dbReference>
<keyword evidence="2" id="KW-0132">Cell division</keyword>
<accession>A0AA49QYH8</accession>
<keyword evidence="2" id="KW-0131">Cell cycle</keyword>
<dbReference type="Gene3D" id="3.40.50.300">
    <property type="entry name" value="P-loop containing nucleotide triphosphate hydrolases"/>
    <property type="match status" value="2"/>
</dbReference>
<organism evidence="2">
    <name type="scientific">Johansenicoccus eremophilus</name>
    <dbReference type="NCBI Taxonomy" id="3068301"/>
    <lineage>
        <taxon>Eukaryota</taxon>
        <taxon>Viridiplantae</taxon>
        <taxon>Chlorophyta</taxon>
        <taxon>core chlorophytes</taxon>
        <taxon>Chlorophyceae</taxon>
        <taxon>CS clade</taxon>
        <taxon>Sphaeropleales</taxon>
        <taxon>Sphaeropleales incertae sedis</taxon>
        <taxon>Johansenicoccus</taxon>
    </lineage>
</organism>
<feature type="compositionally biased region" description="Low complexity" evidence="1">
    <location>
        <begin position="3001"/>
        <end position="3019"/>
    </location>
</feature>
<geneLocation type="chloroplast" evidence="2"/>
<dbReference type="InterPro" id="IPR050168">
    <property type="entry name" value="AAA_ATPase_domain"/>
</dbReference>
<evidence type="ECO:0000256" key="1">
    <source>
        <dbReference type="SAM" id="MobiDB-lite"/>
    </source>
</evidence>
<dbReference type="PANTHER" id="PTHR23077:SF117">
    <property type="entry name" value="AAA+ ATPASE DOMAIN-CONTAINING PROTEIN"/>
    <property type="match status" value="1"/>
</dbReference>
<gene>
    <name evidence="2" type="primary">ftsH</name>
</gene>
<dbReference type="GO" id="GO:0016887">
    <property type="term" value="F:ATP hydrolysis activity"/>
    <property type="evidence" value="ECO:0007669"/>
    <property type="project" value="TreeGrafter"/>
</dbReference>
<evidence type="ECO:0000313" key="2">
    <source>
        <dbReference type="EMBL" id="WLG71283.1"/>
    </source>
</evidence>
<keyword evidence="2" id="KW-0934">Plastid</keyword>